<dbReference type="PANTHER" id="PTHR47592:SF27">
    <property type="entry name" value="OS08G0421700 PROTEIN"/>
    <property type="match status" value="1"/>
</dbReference>
<feature type="non-terminal residue" evidence="2">
    <location>
        <position position="124"/>
    </location>
</feature>
<comment type="caution">
    <text evidence="2">The sequence shown here is derived from an EMBL/GenBank/DDBJ whole genome shotgun (WGS) entry which is preliminary data.</text>
</comment>
<reference evidence="2 3" key="1">
    <citation type="journal article" date="2018" name="Front. Plant Sci.">
        <title>Red Clover (Trifolium pratense) and Zigzag Clover (T. medium) - A Picture of Genomic Similarities and Differences.</title>
        <authorList>
            <person name="Dluhosova J."/>
            <person name="Istvanek J."/>
            <person name="Nedelnik J."/>
            <person name="Repkova J."/>
        </authorList>
    </citation>
    <scope>NUCLEOTIDE SEQUENCE [LARGE SCALE GENOMIC DNA]</scope>
    <source>
        <strain evidence="3">cv. 10/8</strain>
        <tissue evidence="2">Leaf</tissue>
    </source>
</reference>
<protein>
    <submittedName>
        <fullName evidence="2">Uncharacterized protein</fullName>
    </submittedName>
</protein>
<accession>A0A392PZL6</accession>
<feature type="region of interest" description="Disordered" evidence="1">
    <location>
        <begin position="23"/>
        <end position="51"/>
    </location>
</feature>
<organism evidence="2 3">
    <name type="scientific">Trifolium medium</name>
    <dbReference type="NCBI Taxonomy" id="97028"/>
    <lineage>
        <taxon>Eukaryota</taxon>
        <taxon>Viridiplantae</taxon>
        <taxon>Streptophyta</taxon>
        <taxon>Embryophyta</taxon>
        <taxon>Tracheophyta</taxon>
        <taxon>Spermatophyta</taxon>
        <taxon>Magnoliopsida</taxon>
        <taxon>eudicotyledons</taxon>
        <taxon>Gunneridae</taxon>
        <taxon>Pentapetalae</taxon>
        <taxon>rosids</taxon>
        <taxon>fabids</taxon>
        <taxon>Fabales</taxon>
        <taxon>Fabaceae</taxon>
        <taxon>Papilionoideae</taxon>
        <taxon>50 kb inversion clade</taxon>
        <taxon>NPAAA clade</taxon>
        <taxon>Hologalegina</taxon>
        <taxon>IRL clade</taxon>
        <taxon>Trifolieae</taxon>
        <taxon>Trifolium</taxon>
    </lineage>
</organism>
<dbReference type="EMBL" id="LXQA010100788">
    <property type="protein sequence ID" value="MCI16425.1"/>
    <property type="molecule type" value="Genomic_DNA"/>
</dbReference>
<sequence length="124" mass="14357">MYFFLTLKKVVYILNEDMLVVPTSSSSGTKDQNVTTNGEKSVATEKDQTDPTAAQIKVQELQLKKELQLWIDNDYLYKNHILNGLADDLYDYYNSYKNAKDVWEALKKKYDTEEAGVKKYVVSR</sequence>
<dbReference type="AlphaFoldDB" id="A0A392PZL6"/>
<dbReference type="Proteomes" id="UP000265520">
    <property type="component" value="Unassembled WGS sequence"/>
</dbReference>
<name>A0A392PZL6_9FABA</name>
<keyword evidence="3" id="KW-1185">Reference proteome</keyword>
<evidence type="ECO:0000313" key="3">
    <source>
        <dbReference type="Proteomes" id="UP000265520"/>
    </source>
</evidence>
<evidence type="ECO:0000256" key="1">
    <source>
        <dbReference type="SAM" id="MobiDB-lite"/>
    </source>
</evidence>
<dbReference type="Pfam" id="PF14223">
    <property type="entry name" value="Retrotran_gag_2"/>
    <property type="match status" value="1"/>
</dbReference>
<dbReference type="PANTHER" id="PTHR47592">
    <property type="entry name" value="PBF68 PROTEIN"/>
    <property type="match status" value="1"/>
</dbReference>
<evidence type="ECO:0000313" key="2">
    <source>
        <dbReference type="EMBL" id="MCI16425.1"/>
    </source>
</evidence>
<feature type="compositionally biased region" description="Polar residues" evidence="1">
    <location>
        <begin position="23"/>
        <end position="39"/>
    </location>
</feature>
<proteinExistence type="predicted"/>